<accession>A0ABR3ZF49</accession>
<gene>
    <name evidence="2" type="ORF">Cpir12675_001798</name>
</gene>
<sequence length="696" mass="72848">MCFSVLACRRGCPANQLRKNSAPAATESAEYLRAHGTARPANSLPPQPTREPPALPALDFQTSSLGETTVYHCRQGRQDHVVKKADGPDCSLSHGLVQEPGALNGAEAPMASPKANTPPVSTPSTPSQQQLTLPLAAGQKAAMPLASHPTSTNPSSFLCQGSANSQTSCCSVVAAAGSTSTSTHSPSENTNLGSIAALSTKTLSVSNLAKSTSCGSSSSSPNSASSNSVVQPSGVEAVAVHLSRVPSPLASTVVIPQNSPATKPPATSLDVALWRVTAKNEVEPTTHVDIAVPELKNGDDKRELRESNEAFSKLAQSASNIDAKGKGKEVVKSITATSSDSSEPEWLRRFRRVGSADRPVVVSVYGADGLPLDFDPTNSVHQSEVNLGLHLVALTSDNLRLEPFDIPDKTAGIGKFNADGTMEAIDDHAVPAERKNKRNREAQASSWPHILSRLIKSSNSETSSRLGRLSRSVSRNVPSSSAFPFSGSISASSKSTCHDLTNTNQAPTLAVTAASVSTPASTVVSNITVPAEMVASQQRTDILATSILNSRDRHTWESKQDKELIGPNASETDRNINATFPVRFTRAIMRGSIGRLVPSYSSAAGYPGGSSSRSSSNGSPSEEVARSTGRGDKGLCPVSRASGTESEEVEPQYKVPNTTPETSSVQDDVDATLAKDTSKVGHGMHHPLQTGNCDGL</sequence>
<dbReference type="EMBL" id="JAWDJO010000030">
    <property type="protein sequence ID" value="KAL1898691.1"/>
    <property type="molecule type" value="Genomic_DNA"/>
</dbReference>
<feature type="region of interest" description="Disordered" evidence="1">
    <location>
        <begin position="603"/>
        <end position="696"/>
    </location>
</feature>
<feature type="compositionally biased region" description="Basic and acidic residues" evidence="1">
    <location>
        <begin position="623"/>
        <end position="633"/>
    </location>
</feature>
<feature type="compositionally biased region" description="Pro residues" evidence="1">
    <location>
        <begin position="43"/>
        <end position="55"/>
    </location>
</feature>
<keyword evidence="3" id="KW-1185">Reference proteome</keyword>
<organism evidence="2 3">
    <name type="scientific">Ceratocystis pirilliformis</name>
    <dbReference type="NCBI Taxonomy" id="259994"/>
    <lineage>
        <taxon>Eukaryota</taxon>
        <taxon>Fungi</taxon>
        <taxon>Dikarya</taxon>
        <taxon>Ascomycota</taxon>
        <taxon>Pezizomycotina</taxon>
        <taxon>Sordariomycetes</taxon>
        <taxon>Hypocreomycetidae</taxon>
        <taxon>Microascales</taxon>
        <taxon>Ceratocystidaceae</taxon>
        <taxon>Ceratocystis</taxon>
    </lineage>
</organism>
<feature type="compositionally biased region" description="Low complexity" evidence="1">
    <location>
        <begin position="211"/>
        <end position="229"/>
    </location>
</feature>
<feature type="region of interest" description="Disordered" evidence="1">
    <location>
        <begin position="209"/>
        <end position="229"/>
    </location>
</feature>
<feature type="compositionally biased region" description="Low complexity" evidence="1">
    <location>
        <begin position="603"/>
        <end position="621"/>
    </location>
</feature>
<proteinExistence type="predicted"/>
<feature type="region of interest" description="Disordered" evidence="1">
    <location>
        <begin position="103"/>
        <end position="130"/>
    </location>
</feature>
<feature type="compositionally biased region" description="Basic and acidic residues" evidence="1">
    <location>
        <begin position="552"/>
        <end position="564"/>
    </location>
</feature>
<feature type="region of interest" description="Disordered" evidence="1">
    <location>
        <begin position="38"/>
        <end position="57"/>
    </location>
</feature>
<evidence type="ECO:0000313" key="2">
    <source>
        <dbReference type="EMBL" id="KAL1898691.1"/>
    </source>
</evidence>
<feature type="region of interest" description="Disordered" evidence="1">
    <location>
        <begin position="552"/>
        <end position="573"/>
    </location>
</feature>
<protein>
    <submittedName>
        <fullName evidence="2">Uncharacterized protein</fullName>
    </submittedName>
</protein>
<name>A0ABR3ZF49_9PEZI</name>
<reference evidence="2 3" key="1">
    <citation type="journal article" date="2024" name="IMA Fungus">
        <title>IMA Genome - F19 : A genome assembly and annotation guide to empower mycologists, including annotated draft genome sequences of Ceratocystis pirilliformis, Diaporthe australafricana, Fusarium ophioides, Paecilomyces lecythidis, and Sporothrix stenoceras.</title>
        <authorList>
            <person name="Aylward J."/>
            <person name="Wilson A.M."/>
            <person name="Visagie C.M."/>
            <person name="Spraker J."/>
            <person name="Barnes I."/>
            <person name="Buitendag C."/>
            <person name="Ceriani C."/>
            <person name="Del Mar Angel L."/>
            <person name="du Plessis D."/>
            <person name="Fuchs T."/>
            <person name="Gasser K."/>
            <person name="Kramer D."/>
            <person name="Li W."/>
            <person name="Munsamy K."/>
            <person name="Piso A."/>
            <person name="Price J.L."/>
            <person name="Sonnekus B."/>
            <person name="Thomas C."/>
            <person name="van der Nest A."/>
            <person name="van Dijk A."/>
            <person name="van Heerden A."/>
            <person name="van Vuuren N."/>
            <person name="Yilmaz N."/>
            <person name="Duong T.A."/>
            <person name="van der Merwe N.A."/>
            <person name="Wingfield M.J."/>
            <person name="Wingfield B.D."/>
        </authorList>
    </citation>
    <scope>NUCLEOTIDE SEQUENCE [LARGE SCALE GENOMIC DNA]</scope>
    <source>
        <strain evidence="2 3">CMW 12675</strain>
    </source>
</reference>
<feature type="compositionally biased region" description="Polar residues" evidence="1">
    <location>
        <begin position="655"/>
        <end position="666"/>
    </location>
</feature>
<evidence type="ECO:0000256" key="1">
    <source>
        <dbReference type="SAM" id="MobiDB-lite"/>
    </source>
</evidence>
<comment type="caution">
    <text evidence="2">The sequence shown here is derived from an EMBL/GenBank/DDBJ whole genome shotgun (WGS) entry which is preliminary data.</text>
</comment>
<dbReference type="Proteomes" id="UP001583280">
    <property type="component" value="Unassembled WGS sequence"/>
</dbReference>
<evidence type="ECO:0000313" key="3">
    <source>
        <dbReference type="Proteomes" id="UP001583280"/>
    </source>
</evidence>